<evidence type="ECO:0000313" key="7">
    <source>
        <dbReference type="RefSeq" id="XP_055890192.1"/>
    </source>
</evidence>
<dbReference type="AlphaFoldDB" id="A0A9W3ASF6"/>
<dbReference type="OrthoDB" id="6070263at2759"/>
<sequence length="496" mass="55991">MEFAEGLKKASELGLSKEEFMVIWNKEMDLRILNHSVDSHKNCSKEECLASEIQDLKVVSQELKLELVNMRNEMFNQNQDLLSAIKQIVSQQQNQEIGALLKSVLDIAMEAKTLRTYMEDLTKKVNNLSVELKSEIAEMKQKVVSLGVPNSSTNTSDASSTGSHSDIVSNWTEEKRPKVNENNNHVTATSTSKGLKVNRNEQLPDFSLDTKQYPWKLTKSYTKSYQNKTFFNYPKVKETEQKVETNTNVIVAVPLNRSTFEAPQATSLISLENSASGLAEISQTAEIVTSTLVPIDYGDGERNQIVNNSDNDVHAPKKDLQNNGAVKNSTVLSTSKVFADRGVRFTIPETHGFYKAKEEFFTDYYPLKKVPCKVRMKLRLDKDEKILVSALVSFLNNSEAILPLSFEGNGYISAKLSGGRGHSKIWTIHHTLKQKPKQDTEVCIDAQVCLQTNRNTYTRITYSKLVDMGYDEAQRLEFLWDLVSYPVLPHQSSLLK</sequence>
<feature type="compositionally biased region" description="Low complexity" evidence="2">
    <location>
        <begin position="151"/>
        <end position="163"/>
    </location>
</feature>
<feature type="region of interest" description="Disordered" evidence="2">
    <location>
        <begin position="147"/>
        <end position="175"/>
    </location>
</feature>
<dbReference type="RefSeq" id="XP_055890192.1">
    <property type="nucleotide sequence ID" value="XM_056034217.1"/>
</dbReference>
<keyword evidence="3" id="KW-1185">Reference proteome</keyword>
<name>A0A9W3ASF6_BIOGL</name>
<evidence type="ECO:0000313" key="3">
    <source>
        <dbReference type="Proteomes" id="UP001165740"/>
    </source>
</evidence>
<reference evidence="4 5" key="1">
    <citation type="submission" date="2025-04" db="UniProtKB">
        <authorList>
            <consortium name="RefSeq"/>
        </authorList>
    </citation>
    <scope>IDENTIFICATION</scope>
</reference>
<proteinExistence type="predicted"/>
<evidence type="ECO:0000256" key="1">
    <source>
        <dbReference type="SAM" id="Coils"/>
    </source>
</evidence>
<dbReference type="GeneID" id="106050819"/>
<protein>
    <submittedName>
        <fullName evidence="4 5">Uncharacterized protein LOC106050819</fullName>
    </submittedName>
</protein>
<organism evidence="3 7">
    <name type="scientific">Biomphalaria glabrata</name>
    <name type="common">Bloodfluke planorb</name>
    <name type="synonym">Freshwater snail</name>
    <dbReference type="NCBI Taxonomy" id="6526"/>
    <lineage>
        <taxon>Eukaryota</taxon>
        <taxon>Metazoa</taxon>
        <taxon>Spiralia</taxon>
        <taxon>Lophotrochozoa</taxon>
        <taxon>Mollusca</taxon>
        <taxon>Gastropoda</taxon>
        <taxon>Heterobranchia</taxon>
        <taxon>Euthyneura</taxon>
        <taxon>Panpulmonata</taxon>
        <taxon>Hygrophila</taxon>
        <taxon>Lymnaeoidea</taxon>
        <taxon>Planorbidae</taxon>
        <taxon>Biomphalaria</taxon>
    </lineage>
</organism>
<keyword evidence="1" id="KW-0175">Coiled coil</keyword>
<evidence type="ECO:0000313" key="4">
    <source>
        <dbReference type="RefSeq" id="XP_013061320.2"/>
    </source>
</evidence>
<dbReference type="RefSeq" id="XP_013061321.2">
    <property type="nucleotide sequence ID" value="XM_013205867.2"/>
</dbReference>
<dbReference type="Proteomes" id="UP001165740">
    <property type="component" value="Chromosome 6"/>
</dbReference>
<dbReference type="RefSeq" id="XP_013061320.2">
    <property type="nucleotide sequence ID" value="XM_013205866.2"/>
</dbReference>
<evidence type="ECO:0000313" key="5">
    <source>
        <dbReference type="RefSeq" id="XP_013061321.2"/>
    </source>
</evidence>
<feature type="coiled-coil region" evidence="1">
    <location>
        <begin position="53"/>
        <end position="80"/>
    </location>
</feature>
<accession>A0A9W3ASF6</accession>
<dbReference type="RefSeq" id="XP_055890191.1">
    <property type="nucleotide sequence ID" value="XM_056034216.1"/>
</dbReference>
<gene>
    <name evidence="4 5 6 7" type="primary">LOC106050819</name>
</gene>
<dbReference type="KEGG" id="bgt:106050819"/>
<evidence type="ECO:0000256" key="2">
    <source>
        <dbReference type="SAM" id="MobiDB-lite"/>
    </source>
</evidence>
<evidence type="ECO:0000313" key="6">
    <source>
        <dbReference type="RefSeq" id="XP_055890191.1"/>
    </source>
</evidence>